<evidence type="ECO:0000259" key="2">
    <source>
        <dbReference type="PROSITE" id="PS50937"/>
    </source>
</evidence>
<name>A0A1X7KL86_9BACL</name>
<dbReference type="EMBL" id="FXAZ01000003">
    <property type="protein sequence ID" value="SMG42057.1"/>
    <property type="molecule type" value="Genomic_DNA"/>
</dbReference>
<dbReference type="Gene3D" id="1.10.1660.10">
    <property type="match status" value="1"/>
</dbReference>
<accession>A0A1X7KL86</accession>
<dbReference type="GO" id="GO:0003677">
    <property type="term" value="F:DNA binding"/>
    <property type="evidence" value="ECO:0007669"/>
    <property type="project" value="UniProtKB-KW"/>
</dbReference>
<keyword evidence="4" id="KW-1185">Reference proteome</keyword>
<dbReference type="Proteomes" id="UP000193834">
    <property type="component" value="Unassembled WGS sequence"/>
</dbReference>
<organism evidence="3 4">
    <name type="scientific">Paenibacillus aquistagni</name>
    <dbReference type="NCBI Taxonomy" id="1852522"/>
    <lineage>
        <taxon>Bacteria</taxon>
        <taxon>Bacillati</taxon>
        <taxon>Bacillota</taxon>
        <taxon>Bacilli</taxon>
        <taxon>Bacillales</taxon>
        <taxon>Paenibacillaceae</taxon>
        <taxon>Paenibacillus</taxon>
    </lineage>
</organism>
<proteinExistence type="predicted"/>
<sequence length="331" mass="38360">MHSHNTSMNHSPMDCIAEETVFSIGEAAKRIGSTIKTVRYYDEIGLVKPSRYTEGGHRLYTAEDIRLLELTAALRYMDFGIDDIRHIIYGEVPVDAAIDEHIQSLELQVRTLTNMMALLHQAKEQGGDALRYLVKLVHTRTVSAEQREQYISEKVEESHLFKDIPVEWRDPVLYFFNKYVVHQPRTTAKQTAAWLELQTLMSDPQFIADLKKVELQFSSITNQPRYHASLWIKKIEDVQSRLNLALKQRYTAGSKAVQSIIDEMALLHANSKQSRPKESFFHAYAQYIESTRTTRLERCNALCAIISPQYRQLYKGSLLLYRGVQWRLQHQ</sequence>
<dbReference type="STRING" id="1852522.SAMN06295960_2459"/>
<dbReference type="SMART" id="SM00422">
    <property type="entry name" value="HTH_MERR"/>
    <property type="match status" value="1"/>
</dbReference>
<dbReference type="CDD" id="cd01106">
    <property type="entry name" value="HTH_TipAL-Mta"/>
    <property type="match status" value="1"/>
</dbReference>
<dbReference type="PANTHER" id="PTHR30204:SF96">
    <property type="entry name" value="CHROMOSOME-ANCHORING PROTEIN RACA"/>
    <property type="match status" value="1"/>
</dbReference>
<dbReference type="AlphaFoldDB" id="A0A1X7KL86"/>
<dbReference type="SUPFAM" id="SSF46955">
    <property type="entry name" value="Putative DNA-binding domain"/>
    <property type="match status" value="1"/>
</dbReference>
<dbReference type="RefSeq" id="WP_240967987.1">
    <property type="nucleotide sequence ID" value="NZ_FXAZ01000003.1"/>
</dbReference>
<dbReference type="GO" id="GO:0003700">
    <property type="term" value="F:DNA-binding transcription factor activity"/>
    <property type="evidence" value="ECO:0007669"/>
    <property type="project" value="InterPro"/>
</dbReference>
<gene>
    <name evidence="3" type="ORF">SAMN06295960_2459</name>
</gene>
<dbReference type="InterPro" id="IPR000551">
    <property type="entry name" value="MerR-type_HTH_dom"/>
</dbReference>
<evidence type="ECO:0000313" key="4">
    <source>
        <dbReference type="Proteomes" id="UP000193834"/>
    </source>
</evidence>
<dbReference type="PROSITE" id="PS50937">
    <property type="entry name" value="HTH_MERR_2"/>
    <property type="match status" value="1"/>
</dbReference>
<feature type="domain" description="HTH merR-type" evidence="2">
    <location>
        <begin position="21"/>
        <end position="90"/>
    </location>
</feature>
<evidence type="ECO:0000256" key="1">
    <source>
        <dbReference type="ARBA" id="ARBA00023125"/>
    </source>
</evidence>
<dbReference type="PANTHER" id="PTHR30204">
    <property type="entry name" value="REDOX-CYCLING DRUG-SENSING TRANSCRIPTIONAL ACTIVATOR SOXR"/>
    <property type="match status" value="1"/>
</dbReference>
<reference evidence="3 4" key="1">
    <citation type="submission" date="2017-04" db="EMBL/GenBank/DDBJ databases">
        <authorList>
            <person name="Afonso C.L."/>
            <person name="Miller P.J."/>
            <person name="Scott M.A."/>
            <person name="Spackman E."/>
            <person name="Goraichik I."/>
            <person name="Dimitrov K.M."/>
            <person name="Suarez D.L."/>
            <person name="Swayne D.E."/>
        </authorList>
    </citation>
    <scope>NUCLEOTIDE SEQUENCE [LARGE SCALE GENOMIC DNA]</scope>
    <source>
        <strain evidence="3 4">11</strain>
    </source>
</reference>
<dbReference type="InterPro" id="IPR047057">
    <property type="entry name" value="MerR_fam"/>
</dbReference>
<evidence type="ECO:0000313" key="3">
    <source>
        <dbReference type="EMBL" id="SMG42057.1"/>
    </source>
</evidence>
<keyword evidence="1 3" id="KW-0238">DNA-binding</keyword>
<dbReference type="Pfam" id="PF13411">
    <property type="entry name" value="MerR_1"/>
    <property type="match status" value="1"/>
</dbReference>
<dbReference type="InterPro" id="IPR009061">
    <property type="entry name" value="DNA-bd_dom_put_sf"/>
</dbReference>
<protein>
    <submittedName>
        <fullName evidence="3">DNA-binding transcriptional regulator, MerR family</fullName>
    </submittedName>
</protein>